<keyword evidence="2" id="KW-1185">Reference proteome</keyword>
<dbReference type="EMBL" id="JAUYVI010000002">
    <property type="protein sequence ID" value="MDQ7247345.1"/>
    <property type="molecule type" value="Genomic_DNA"/>
</dbReference>
<accession>A0ABU0YHZ9</accession>
<dbReference type="SUPFAM" id="SSF53187">
    <property type="entry name" value="Zn-dependent exopeptidases"/>
    <property type="match status" value="1"/>
</dbReference>
<proteinExistence type="predicted"/>
<gene>
    <name evidence="1" type="ORF">Q8A70_06690</name>
</gene>
<dbReference type="Gene3D" id="3.40.630.10">
    <property type="entry name" value="Zn peptidases"/>
    <property type="match status" value="1"/>
</dbReference>
<protein>
    <submittedName>
        <fullName evidence="1">M14 family metallopeptidase</fullName>
    </submittedName>
</protein>
<name>A0ABU0YHZ9_9PROT</name>
<dbReference type="CDD" id="cd06233">
    <property type="entry name" value="M14-like"/>
    <property type="match status" value="1"/>
</dbReference>
<organism evidence="1 2">
    <name type="scientific">Dongia sedimenti</name>
    <dbReference type="NCBI Taxonomy" id="3064282"/>
    <lineage>
        <taxon>Bacteria</taxon>
        <taxon>Pseudomonadati</taxon>
        <taxon>Pseudomonadota</taxon>
        <taxon>Alphaproteobacteria</taxon>
        <taxon>Rhodospirillales</taxon>
        <taxon>Dongiaceae</taxon>
        <taxon>Dongia</taxon>
    </lineage>
</organism>
<dbReference type="Pfam" id="PF10994">
    <property type="entry name" value="DUF2817"/>
    <property type="match status" value="1"/>
</dbReference>
<dbReference type="InterPro" id="IPR021259">
    <property type="entry name" value="DUF2817"/>
</dbReference>
<comment type="caution">
    <text evidence="1">The sequence shown here is derived from an EMBL/GenBank/DDBJ whole genome shotgun (WGS) entry which is preliminary data.</text>
</comment>
<dbReference type="RefSeq" id="WP_379954745.1">
    <property type="nucleotide sequence ID" value="NZ_JAUYVI010000002.1"/>
</dbReference>
<evidence type="ECO:0000313" key="2">
    <source>
        <dbReference type="Proteomes" id="UP001230156"/>
    </source>
</evidence>
<dbReference type="Proteomes" id="UP001230156">
    <property type="component" value="Unassembled WGS sequence"/>
</dbReference>
<reference evidence="2" key="1">
    <citation type="submission" date="2023-08" db="EMBL/GenBank/DDBJ databases">
        <title>Rhodospirillaceae gen. nov., a novel taxon isolated from the Yangtze River Yuezi River estuary sludge.</title>
        <authorList>
            <person name="Ruan L."/>
        </authorList>
    </citation>
    <scope>NUCLEOTIDE SEQUENCE [LARGE SCALE GENOMIC DNA]</scope>
    <source>
        <strain evidence="2">R-7</strain>
    </source>
</reference>
<sequence>MAVKISSPAALFPGNFAEGRSRFREAASAAGAILASYANPEKGPDGGDLSTETAWLGPKDASRLFFAQAGTHGAEGFVGSGIETGWLQSGLFGRLPADTAVLLVHAINPHGFAWVRRVTEDNVDLNRNFVDHAKPAPDNPGYRVLRDAINPTEWTPESERRNRERFLAFAEERGAMGLQVAITQGQYFDDQGIYYGGSHAGWSNRTMRAILEPHSGHVRKIVFIDLHSGLGPYGYGEIISNHLAGDPGNGRVTDWFGAEATSTDGGTSTSPVITGDTHIGLAESLPQAEATGITLEYGTLPLEDMLNAVRADNWVHIHGDLESKQGKEIKAQIRAAFYPDKDDWKKMAFDRAIDVAERAMKGLTQS</sequence>
<evidence type="ECO:0000313" key="1">
    <source>
        <dbReference type="EMBL" id="MDQ7247345.1"/>
    </source>
</evidence>